<comment type="pathway">
    <text evidence="1 6">Carbohydrate biosynthesis; dTDP-L-rhamnose biosynthesis.</text>
</comment>
<keyword evidence="6" id="KW-0521">NADP</keyword>
<evidence type="ECO:0000256" key="6">
    <source>
        <dbReference type="RuleBase" id="RU364082"/>
    </source>
</evidence>
<accession>A0ABZ0I3P6</accession>
<reference evidence="8 9" key="1">
    <citation type="submission" date="2023-10" db="EMBL/GenBank/DDBJ databases">
        <title>Two novel species belonging to the OM43/NOR5 clade.</title>
        <authorList>
            <person name="Park M."/>
        </authorList>
    </citation>
    <scope>NUCLEOTIDE SEQUENCE [LARGE SCALE GENOMIC DNA]</scope>
    <source>
        <strain evidence="8 9">IMCC43200</strain>
    </source>
</reference>
<comment type="catalytic activity">
    <reaction evidence="5 6">
        <text>dTDP-beta-L-rhamnose + NADP(+) = dTDP-4-dehydro-beta-L-rhamnose + NADPH + H(+)</text>
        <dbReference type="Rhea" id="RHEA:21796"/>
        <dbReference type="ChEBI" id="CHEBI:15378"/>
        <dbReference type="ChEBI" id="CHEBI:57510"/>
        <dbReference type="ChEBI" id="CHEBI:57783"/>
        <dbReference type="ChEBI" id="CHEBI:58349"/>
        <dbReference type="ChEBI" id="CHEBI:62830"/>
        <dbReference type="EC" id="1.1.1.133"/>
    </reaction>
</comment>
<evidence type="ECO:0000256" key="2">
    <source>
        <dbReference type="ARBA" id="ARBA00010944"/>
    </source>
</evidence>
<comment type="cofactor">
    <cofactor evidence="6">
        <name>Mg(2+)</name>
        <dbReference type="ChEBI" id="CHEBI:18420"/>
    </cofactor>
    <text evidence="6">Binds 1 Mg(2+) ion per monomer.</text>
</comment>
<evidence type="ECO:0000256" key="4">
    <source>
        <dbReference type="ARBA" id="ARBA00017099"/>
    </source>
</evidence>
<sequence>MDVLLIGSDNPVGTALQAVFAQWGRHRAIPLSAASARWRSERQAKKAARKDKPHAVLDLRLAWQVAKGEVPQQLHVERAHWLSKACEHSDITYLLLSSDQVFAGQGVRSLREFDAPDAFSEPGFQIMDIESRVTQAAPSAIVLRTGPLFASSDNNFLTRMLARMISERQANFDDKHVFCPVACIDLARVLAAMLDQLSVGAEASGVYHYSSADRTTEYGFAEAALAAMSQYRDSGDVVISPRQDSPEESTETRVFDCSRLRDSFAIKQVPWRGFMNPMVKEYTQNSTLQEANE</sequence>
<dbReference type="Gene3D" id="3.90.25.10">
    <property type="entry name" value="UDP-galactose 4-epimerase, domain 1"/>
    <property type="match status" value="1"/>
</dbReference>
<evidence type="ECO:0000256" key="1">
    <source>
        <dbReference type="ARBA" id="ARBA00004781"/>
    </source>
</evidence>
<dbReference type="PANTHER" id="PTHR10491">
    <property type="entry name" value="DTDP-4-DEHYDRORHAMNOSE REDUCTASE"/>
    <property type="match status" value="1"/>
</dbReference>
<name>A0ABZ0I3P6_9GAMM</name>
<protein>
    <recommendedName>
        <fullName evidence="4 6">dTDP-4-dehydrorhamnose reductase</fullName>
        <ecNumber evidence="3 6">1.1.1.133</ecNumber>
    </recommendedName>
</protein>
<evidence type="ECO:0000256" key="3">
    <source>
        <dbReference type="ARBA" id="ARBA00012929"/>
    </source>
</evidence>
<feature type="domain" description="RmlD-like substrate binding" evidence="7">
    <location>
        <begin position="1"/>
        <end position="283"/>
    </location>
</feature>
<dbReference type="RefSeq" id="WP_407347892.1">
    <property type="nucleotide sequence ID" value="NZ_CP136864.1"/>
</dbReference>
<keyword evidence="9" id="KW-1185">Reference proteome</keyword>
<evidence type="ECO:0000313" key="8">
    <source>
        <dbReference type="EMBL" id="WOJ93244.1"/>
    </source>
</evidence>
<dbReference type="PANTHER" id="PTHR10491:SF4">
    <property type="entry name" value="METHIONINE ADENOSYLTRANSFERASE 2 SUBUNIT BETA"/>
    <property type="match status" value="1"/>
</dbReference>
<organism evidence="8 9">
    <name type="scientific">Congregibacter variabilis</name>
    <dbReference type="NCBI Taxonomy" id="3081200"/>
    <lineage>
        <taxon>Bacteria</taxon>
        <taxon>Pseudomonadati</taxon>
        <taxon>Pseudomonadota</taxon>
        <taxon>Gammaproteobacteria</taxon>
        <taxon>Cellvibrionales</taxon>
        <taxon>Halieaceae</taxon>
        <taxon>Congregibacter</taxon>
    </lineage>
</organism>
<comment type="function">
    <text evidence="6">Catalyzes the reduction of dTDP-6-deoxy-L-lyxo-4-hexulose to yield dTDP-L-rhamnose.</text>
</comment>
<dbReference type="Pfam" id="PF04321">
    <property type="entry name" value="RmlD_sub_bind"/>
    <property type="match status" value="1"/>
</dbReference>
<dbReference type="SUPFAM" id="SSF51735">
    <property type="entry name" value="NAD(P)-binding Rossmann-fold domains"/>
    <property type="match status" value="1"/>
</dbReference>
<gene>
    <name evidence="8" type="ORF">R0135_15885</name>
</gene>
<dbReference type="InterPro" id="IPR005913">
    <property type="entry name" value="dTDP_dehydrorham_reduct"/>
</dbReference>
<proteinExistence type="inferred from homology"/>
<comment type="similarity">
    <text evidence="2 6">Belongs to the dTDP-4-dehydrorhamnose reductase family.</text>
</comment>
<evidence type="ECO:0000256" key="5">
    <source>
        <dbReference type="ARBA" id="ARBA00048200"/>
    </source>
</evidence>
<dbReference type="InterPro" id="IPR029903">
    <property type="entry name" value="RmlD-like-bd"/>
</dbReference>
<dbReference type="Proteomes" id="UP001626537">
    <property type="component" value="Chromosome"/>
</dbReference>
<dbReference type="InterPro" id="IPR036291">
    <property type="entry name" value="NAD(P)-bd_dom_sf"/>
</dbReference>
<evidence type="ECO:0000313" key="9">
    <source>
        <dbReference type="Proteomes" id="UP001626537"/>
    </source>
</evidence>
<dbReference type="Gene3D" id="3.40.50.720">
    <property type="entry name" value="NAD(P)-binding Rossmann-like Domain"/>
    <property type="match status" value="1"/>
</dbReference>
<keyword evidence="6" id="KW-0560">Oxidoreductase</keyword>
<evidence type="ECO:0000259" key="7">
    <source>
        <dbReference type="Pfam" id="PF04321"/>
    </source>
</evidence>
<dbReference type="EMBL" id="CP136864">
    <property type="protein sequence ID" value="WOJ93244.1"/>
    <property type="molecule type" value="Genomic_DNA"/>
</dbReference>
<dbReference type="EC" id="1.1.1.133" evidence="3 6"/>